<dbReference type="SMART" id="SM00257">
    <property type="entry name" value="LysM"/>
    <property type="match status" value="1"/>
</dbReference>
<dbReference type="STRING" id="1520.LF65_00449"/>
<dbReference type="Proteomes" id="UP000631418">
    <property type="component" value="Unassembled WGS sequence"/>
</dbReference>
<dbReference type="InterPro" id="IPR036779">
    <property type="entry name" value="LysM_dom_sf"/>
</dbReference>
<reference evidence="3" key="5">
    <citation type="journal article" date="2022" name="Nat. Biotechnol.">
        <title>Carbon-negative production of acetone and isopropanol by gas fermentation at industrial pilot scale.</title>
        <authorList>
            <person name="Liew F.E."/>
            <person name="Nogle R."/>
            <person name="Abdalla T."/>
            <person name="Rasor B.J."/>
            <person name="Canter C."/>
            <person name="Jensen R.O."/>
            <person name="Wang L."/>
            <person name="Strutz J."/>
            <person name="Chirania P."/>
            <person name="De Tissera S."/>
            <person name="Mueller A.P."/>
            <person name="Ruan Z."/>
            <person name="Gao A."/>
            <person name="Tran L."/>
            <person name="Engle N.L."/>
            <person name="Bromley J.C."/>
            <person name="Daniell J."/>
            <person name="Conrado R."/>
            <person name="Tschaplinski T.J."/>
            <person name="Giannone R.J."/>
            <person name="Hettich R.L."/>
            <person name="Karim A.S."/>
            <person name="Simpson S.D."/>
            <person name="Brown S.D."/>
            <person name="Leang C."/>
            <person name="Jewett M.C."/>
            <person name="Kopke M."/>
        </authorList>
    </citation>
    <scope>NUCLEOTIDE SEQUENCE</scope>
    <source>
        <strain evidence="3">DJ015</strain>
    </source>
</reference>
<dbReference type="PROSITE" id="PS51782">
    <property type="entry name" value="LYSM"/>
    <property type="match status" value="1"/>
</dbReference>
<organism evidence="2 5">
    <name type="scientific">Clostridium beijerinckii</name>
    <name type="common">Clostridium MP</name>
    <dbReference type="NCBI Taxonomy" id="1520"/>
    <lineage>
        <taxon>Bacteria</taxon>
        <taxon>Bacillati</taxon>
        <taxon>Bacillota</taxon>
        <taxon>Clostridia</taxon>
        <taxon>Eubacteriales</taxon>
        <taxon>Clostridiaceae</taxon>
        <taxon>Clostridium</taxon>
    </lineage>
</organism>
<dbReference type="InterPro" id="IPR024300">
    <property type="entry name" value="SipL_SPOCS_dom"/>
</dbReference>
<dbReference type="InterPro" id="IPR018392">
    <property type="entry name" value="LysM"/>
</dbReference>
<gene>
    <name evidence="3" type="ORF">HGI39_16815</name>
    <name evidence="4" type="ORF">IS491_03235</name>
    <name evidence="2" type="ORF">LF65_00449</name>
</gene>
<evidence type="ECO:0000259" key="1">
    <source>
        <dbReference type="PROSITE" id="PS51782"/>
    </source>
</evidence>
<dbReference type="EMBL" id="JADOEF010000001">
    <property type="protein sequence ID" value="MBF7807741.1"/>
    <property type="molecule type" value="Genomic_DNA"/>
</dbReference>
<dbReference type="OrthoDB" id="9779340at2"/>
<protein>
    <submittedName>
        <fullName evidence="3">DUF3794 domain-containing protein</fullName>
    </submittedName>
    <submittedName>
        <fullName evidence="2">Peptidoglycan-binding protein</fullName>
    </submittedName>
</protein>
<name>A0A0B5QK49_CLOBE</name>
<evidence type="ECO:0000313" key="3">
    <source>
        <dbReference type="EMBL" id="MBC2476334.1"/>
    </source>
</evidence>
<proteinExistence type="predicted"/>
<dbReference type="Proteomes" id="UP000031866">
    <property type="component" value="Chromosome"/>
</dbReference>
<reference evidence="4" key="4">
    <citation type="submission" date="2020-11" db="EMBL/GenBank/DDBJ databases">
        <authorList>
            <person name="Thieme N."/>
            <person name="Liebl W."/>
            <person name="Zverlov V."/>
        </authorList>
    </citation>
    <scope>NUCLEOTIDE SEQUENCE</scope>
    <source>
        <strain evidence="4">NT08</strain>
    </source>
</reference>
<accession>A0A0B5QK49</accession>
<feature type="domain" description="LysM" evidence="1">
    <location>
        <begin position="470"/>
        <end position="514"/>
    </location>
</feature>
<sequence length="520" mass="58818">MADIDIVKENVQFEQLLRENNTNSVLKDEYLIPDTHPDVQEILTVEARPMVTNKEIIGDKVVIEGKVEYTVIYLAKEEGLAVNSVNYNQNFTNNIDLNQGENRVICEAECNIEHIEANIMNERKISIQGIVTVDWELYKSNEFEFVKDIEGNDQVEVLKKTETINKINATEDVELVGKSMIRVGMDKPQISKILKCSLLLHKKEIKITEDKVYLGCYCKLNILYKGEDSKEIIPLEDDIYLSKEEEINGITSDMIPTVSYEISNNDLMLEEDDLGEIRIINDELVVRANVKIFSKENIDTIKDAYSTNCLLSLKKDEHEVGILHGMNNSEAIVKYNIQLKDNDLRPEHIISANGAIILTDKQVVKDRVIVEGIIKASILYKTTDEEKYLSSVKAEIPFSAAIDIAGADENMKSIIKSNLENIEAAIEGNNIAIKATVILSGRVLYEMNKEFVSDVVEEEGDIPEKKASITIYVIGKGDTFWNLAKKYNTTVDDLIKINKIEDPEHIEEGQKLIIPGRAIF</sequence>
<dbReference type="KEGG" id="cbei:LF65_00449"/>
<dbReference type="EMBL" id="JABAGV010000049">
    <property type="protein sequence ID" value="MBC2476334.1"/>
    <property type="molecule type" value="Genomic_DNA"/>
</dbReference>
<dbReference type="GO" id="GO:0008932">
    <property type="term" value="F:lytic endotransglycosylase activity"/>
    <property type="evidence" value="ECO:0007669"/>
    <property type="project" value="TreeGrafter"/>
</dbReference>
<reference evidence="3" key="3">
    <citation type="submission" date="2020-04" db="EMBL/GenBank/DDBJ databases">
        <authorList>
            <person name="Brown S."/>
        </authorList>
    </citation>
    <scope>NUCLEOTIDE SEQUENCE</scope>
    <source>
        <strain evidence="3">DJ015</strain>
    </source>
</reference>
<dbReference type="RefSeq" id="WP_011967740.1">
    <property type="nucleotide sequence ID" value="NZ_CP010086.2"/>
</dbReference>
<dbReference type="Pfam" id="PF12673">
    <property type="entry name" value="SipL"/>
    <property type="match status" value="3"/>
</dbReference>
<dbReference type="OMA" id="IEMVEHE"/>
<dbReference type="AlphaFoldDB" id="A0A0B5QK49"/>
<dbReference type="CDD" id="cd00118">
    <property type="entry name" value="LysM"/>
    <property type="match status" value="1"/>
</dbReference>
<dbReference type="PANTHER" id="PTHR33734">
    <property type="entry name" value="LYSM DOMAIN-CONTAINING GPI-ANCHORED PROTEIN 2"/>
    <property type="match status" value="1"/>
</dbReference>
<dbReference type="Pfam" id="PF01476">
    <property type="entry name" value="LysM"/>
    <property type="match status" value="1"/>
</dbReference>
<evidence type="ECO:0000313" key="4">
    <source>
        <dbReference type="EMBL" id="MBF7807741.1"/>
    </source>
</evidence>
<reference evidence="2" key="2">
    <citation type="submission" date="2016-02" db="EMBL/GenBank/DDBJ databases">
        <title>Genome sequence of Clostridium beijerinckii strain 59B.</title>
        <authorList>
            <person name="Little G.T."/>
            <person name="Minton N.P."/>
        </authorList>
    </citation>
    <scope>NUCLEOTIDE SEQUENCE</scope>
    <source>
        <strain evidence="2">NCIMB 14988</strain>
    </source>
</reference>
<evidence type="ECO:0000313" key="2">
    <source>
        <dbReference type="EMBL" id="AJG97093.1"/>
    </source>
</evidence>
<dbReference type="PANTHER" id="PTHR33734:SF22">
    <property type="entry name" value="MEMBRANE-BOUND LYTIC MUREIN TRANSGLYCOSYLASE D"/>
    <property type="match status" value="1"/>
</dbReference>
<dbReference type="Gene3D" id="3.10.350.10">
    <property type="entry name" value="LysM domain"/>
    <property type="match status" value="1"/>
</dbReference>
<dbReference type="EMBL" id="CP010086">
    <property type="protein sequence ID" value="AJG97093.1"/>
    <property type="molecule type" value="Genomic_DNA"/>
</dbReference>
<evidence type="ECO:0000313" key="5">
    <source>
        <dbReference type="Proteomes" id="UP000031866"/>
    </source>
</evidence>
<dbReference type="Proteomes" id="UP001194098">
    <property type="component" value="Unassembled WGS sequence"/>
</dbReference>
<dbReference type="SUPFAM" id="SSF54106">
    <property type="entry name" value="LysM domain"/>
    <property type="match status" value="1"/>
</dbReference>
<reference evidence="5" key="1">
    <citation type="submission" date="2014-12" db="EMBL/GenBank/DDBJ databases">
        <title>Genome sequence of Clostridium beijerinckii strain 59B.</title>
        <authorList>
            <person name="Little G.T."/>
            <person name="Minton N.P."/>
        </authorList>
    </citation>
    <scope>NUCLEOTIDE SEQUENCE [LARGE SCALE GENOMIC DNA]</scope>
    <source>
        <strain evidence="5">59B</strain>
    </source>
</reference>